<dbReference type="Proteomes" id="UP000269542">
    <property type="component" value="Chromosome"/>
</dbReference>
<proteinExistence type="predicted"/>
<reference evidence="2 3" key="1">
    <citation type="submission" date="2018-12" db="EMBL/GenBank/DDBJ databases">
        <authorList>
            <consortium name="Pathogen Informatics"/>
        </authorList>
    </citation>
    <scope>NUCLEOTIDE SEQUENCE [LARGE SCALE GENOMIC DNA]</scope>
    <source>
        <strain evidence="2 3">NCTC13354</strain>
    </source>
</reference>
<evidence type="ECO:0000313" key="2">
    <source>
        <dbReference type="EMBL" id="VEI13064.1"/>
    </source>
</evidence>
<organism evidence="2 3">
    <name type="scientific">Trueperella bialowiezensis</name>
    <dbReference type="NCBI Taxonomy" id="312285"/>
    <lineage>
        <taxon>Bacteria</taxon>
        <taxon>Bacillati</taxon>
        <taxon>Actinomycetota</taxon>
        <taxon>Actinomycetes</taxon>
        <taxon>Actinomycetales</taxon>
        <taxon>Actinomycetaceae</taxon>
        <taxon>Trueperella</taxon>
    </lineage>
</organism>
<evidence type="ECO:0000313" key="3">
    <source>
        <dbReference type="Proteomes" id="UP000269542"/>
    </source>
</evidence>
<gene>
    <name evidence="2" type="ORF">NCTC13354_00764</name>
</gene>
<feature type="signal peptide" evidence="1">
    <location>
        <begin position="1"/>
        <end position="25"/>
    </location>
</feature>
<dbReference type="AlphaFoldDB" id="A0A448PDS7"/>
<evidence type="ECO:0000256" key="1">
    <source>
        <dbReference type="SAM" id="SignalP"/>
    </source>
</evidence>
<keyword evidence="1" id="KW-0732">Signal</keyword>
<feature type="chain" id="PRO_5019084843" evidence="1">
    <location>
        <begin position="26"/>
        <end position="192"/>
    </location>
</feature>
<sequence length="192" mass="20512">MKKKMLLCLFVSLGMFFASTNVVHAAESNNLSGVVGSDENQPTRWQEGSLGDDFLVADTALQTRFEEIKPQDSIRESHGLRYRISSENGRFGEIRPNLHVGAGKFLYIYMNPSDFAVFAGGALGASGYGLCALLAPSGVGAAACAVIVGAIYSYLAYEASPSAGQCGELKLIWGAFTPAGYKIINRPCSELK</sequence>
<name>A0A448PDS7_9ACTO</name>
<keyword evidence="3" id="KW-1185">Reference proteome</keyword>
<accession>A0A448PDS7</accession>
<dbReference type="KEGG" id="tbw:NCTC13354_00764"/>
<dbReference type="EMBL" id="LR134476">
    <property type="protein sequence ID" value="VEI13064.1"/>
    <property type="molecule type" value="Genomic_DNA"/>
</dbReference>
<dbReference type="RefSeq" id="WP_126416215.1">
    <property type="nucleotide sequence ID" value="NZ_LR134476.1"/>
</dbReference>
<protein>
    <submittedName>
        <fullName evidence="2">Uncharacterized protein</fullName>
    </submittedName>
</protein>